<feature type="domain" description="Aerotolerance regulator N-terminal" evidence="2">
    <location>
        <begin position="1"/>
        <end position="76"/>
    </location>
</feature>
<keyword evidence="1" id="KW-0472">Membrane</keyword>
<dbReference type="AlphaFoldDB" id="A0A0D7W1U8"/>
<evidence type="ECO:0000256" key="1">
    <source>
        <dbReference type="SAM" id="Phobius"/>
    </source>
</evidence>
<dbReference type="InterPro" id="IPR029062">
    <property type="entry name" value="Class_I_gatase-like"/>
</dbReference>
<dbReference type="InterPro" id="IPR024163">
    <property type="entry name" value="Aerotolerance_reg_N"/>
</dbReference>
<dbReference type="NCBIfam" id="TIGR02226">
    <property type="entry name" value="two_anch"/>
    <property type="match status" value="1"/>
</dbReference>
<dbReference type="InterPro" id="IPR036465">
    <property type="entry name" value="vWFA_dom_sf"/>
</dbReference>
<keyword evidence="1" id="KW-0812">Transmembrane</keyword>
<dbReference type="Pfam" id="PF07584">
    <property type="entry name" value="BatA"/>
    <property type="match status" value="1"/>
</dbReference>
<evidence type="ECO:0000259" key="2">
    <source>
        <dbReference type="Pfam" id="PF07584"/>
    </source>
</evidence>
<dbReference type="OrthoDB" id="9810200at2"/>
<accession>A0A0D7W1U8</accession>
<dbReference type="SUPFAM" id="SSF53300">
    <property type="entry name" value="vWA-like"/>
    <property type="match status" value="1"/>
</dbReference>
<protein>
    <submittedName>
        <fullName evidence="3">Membrane protein</fullName>
    </submittedName>
</protein>
<dbReference type="PANTHER" id="PTHR37464">
    <property type="entry name" value="BLL2463 PROTEIN"/>
    <property type="match status" value="1"/>
</dbReference>
<comment type="caution">
    <text evidence="3">The sequence shown here is derived from an EMBL/GenBank/DDBJ whole genome shotgun (WGS) entry which is preliminary data.</text>
</comment>
<dbReference type="SUPFAM" id="SSF52317">
    <property type="entry name" value="Class I glutamine amidotransferase-like"/>
    <property type="match status" value="1"/>
</dbReference>
<evidence type="ECO:0000313" key="4">
    <source>
        <dbReference type="Proteomes" id="UP000032361"/>
    </source>
</evidence>
<name>A0A0D7W1U8_9FLAO</name>
<keyword evidence="1" id="KW-1133">Transmembrane helix</keyword>
<organism evidence="3 4">
    <name type="scientific">Neotamlana nanhaiensis</name>
    <dbReference type="NCBI Taxonomy" id="1382798"/>
    <lineage>
        <taxon>Bacteria</taxon>
        <taxon>Pseudomonadati</taxon>
        <taxon>Bacteroidota</taxon>
        <taxon>Flavobacteriia</taxon>
        <taxon>Flavobacteriales</taxon>
        <taxon>Flavobacteriaceae</taxon>
        <taxon>Neotamlana</taxon>
    </lineage>
</organism>
<dbReference type="STRING" id="1382798.PK35_08610"/>
<dbReference type="InterPro" id="IPR011933">
    <property type="entry name" value="Double_TM_dom"/>
</dbReference>
<feature type="transmembrane region" description="Helical" evidence="1">
    <location>
        <begin position="56"/>
        <end position="74"/>
    </location>
</feature>
<sequence length="641" mass="72771">MQFKHPEILYALFLLLIPIIVHLFQLRKFQKVAFTNVAFLKEATQQTRKSRQLKKWLLLLTRMLLLAALVLAFAQPFTAKTNAFKVEKETVIYLDNSFSMQAKGPKGELFKRAVQDLITNIPEDDNISIFTNNSSYKNTTIKAIKNDLLQLDYTANPTPIDAVLLKGKSSFSNKKNTVRNLILVSDFQKSELNLETKNDTLTQLHLVQLEPVNTNNIAIDSAYISKTTASIIELKVRLKNSGATVENLPISLFNGDKLIAKTSVSIEKEAETTFSLPANQKINGKIEIDDANLDFDNTLFFNINDTKKINVLVINGDDDDFLKRIYTNDEFNYTSTPINQLNYNSITEQNLIVLNELNSIPVSLTATLKQFTNQGGALIVIPSTNANIDAYNPFLNAFQFNFSNFITSEKRITTINYGHPLFNNGVFEKQVSNFQYPKVNSFYNIASAGIAPILQFEDKSLFLGQRQNTYVFASAFNSENSNFKNSPLIVPTLYNIAKQSFKIPDLYYTIGQENTFDIDTQLQQDEVLTLVNEDINIIPKQQYFNNKVVVSTNENPEVSGIYNVNRKTEIISNVSFNYNRNESDLVYSDLSAIENINYSNSITAIFDTIKSNTNVNALWKWFVIFALALLLIEMLILKYFK</sequence>
<proteinExistence type="predicted"/>
<reference evidence="3 4" key="1">
    <citation type="journal article" date="2015" name="Antonie Van Leeuwenhoek">
        <title>Tamlana nanhaiensis sp. nov., isolated from surface seawater collected from the South China Sea.</title>
        <authorList>
            <person name="Liu X."/>
            <person name="Lai Q."/>
            <person name="Du Y."/>
            <person name="Li G."/>
            <person name="Sun F."/>
            <person name="Shao Z."/>
        </authorList>
    </citation>
    <scope>NUCLEOTIDE SEQUENCE [LARGE SCALE GENOMIC DNA]</scope>
    <source>
        <strain evidence="3 4">FHC16</strain>
    </source>
</reference>
<dbReference type="RefSeq" id="WP_044626447.1">
    <property type="nucleotide sequence ID" value="NZ_JTDV01000005.1"/>
</dbReference>
<dbReference type="PATRIC" id="fig|1382798.3.peg.3070"/>
<feature type="transmembrane region" description="Helical" evidence="1">
    <location>
        <begin position="618"/>
        <end position="640"/>
    </location>
</feature>
<dbReference type="EMBL" id="JTDV01000005">
    <property type="protein sequence ID" value="KJD33019.1"/>
    <property type="molecule type" value="Genomic_DNA"/>
</dbReference>
<dbReference type="PANTHER" id="PTHR37464:SF1">
    <property type="entry name" value="BLL2463 PROTEIN"/>
    <property type="match status" value="1"/>
</dbReference>
<gene>
    <name evidence="3" type="ORF">PK35_08610</name>
</gene>
<feature type="transmembrane region" description="Helical" evidence="1">
    <location>
        <begin position="6"/>
        <end position="24"/>
    </location>
</feature>
<dbReference type="Proteomes" id="UP000032361">
    <property type="component" value="Unassembled WGS sequence"/>
</dbReference>
<evidence type="ECO:0000313" key="3">
    <source>
        <dbReference type="EMBL" id="KJD33019.1"/>
    </source>
</evidence>
<keyword evidence="4" id="KW-1185">Reference proteome</keyword>
<dbReference type="Gene3D" id="3.40.50.410">
    <property type="entry name" value="von Willebrand factor, type A domain"/>
    <property type="match status" value="1"/>
</dbReference>